<reference evidence="1 2" key="1">
    <citation type="submission" date="2008-12" db="EMBL/GenBank/DDBJ databases">
        <authorList>
            <person name="Fulton L."/>
            <person name="Clifton S."/>
            <person name="Fulton B."/>
            <person name="Xu J."/>
            <person name="Minx P."/>
            <person name="Pepin K.H."/>
            <person name="Johnson M."/>
            <person name="Bhonagiri V."/>
            <person name="Nash W.E."/>
            <person name="Mardis E.R."/>
            <person name="Wilson R.K."/>
        </authorList>
    </citation>
    <scope>NUCLEOTIDE SEQUENCE [LARGE SCALE GENOMIC DNA]</scope>
    <source>
        <strain evidence="1 2">DSM 18228</strain>
    </source>
</reference>
<organism evidence="1 2">
    <name type="scientific">Phocaeicola coprophilus DSM 18228 = JCM 13818</name>
    <dbReference type="NCBI Taxonomy" id="547042"/>
    <lineage>
        <taxon>Bacteria</taxon>
        <taxon>Pseudomonadati</taxon>
        <taxon>Bacteroidota</taxon>
        <taxon>Bacteroidia</taxon>
        <taxon>Bacteroidales</taxon>
        <taxon>Bacteroidaceae</taxon>
        <taxon>Phocaeicola</taxon>
    </lineage>
</organism>
<name>S0FDZ6_9BACT</name>
<accession>S0FDZ6</accession>
<evidence type="ECO:0000313" key="1">
    <source>
        <dbReference type="EMBL" id="EEF78322.1"/>
    </source>
</evidence>
<protein>
    <submittedName>
        <fullName evidence="1">Uncharacterized protein</fullName>
    </submittedName>
</protein>
<proteinExistence type="predicted"/>
<feature type="non-terminal residue" evidence="1">
    <location>
        <position position="1"/>
    </location>
</feature>
<evidence type="ECO:0000313" key="2">
    <source>
        <dbReference type="Proteomes" id="UP000014073"/>
    </source>
</evidence>
<keyword evidence="2" id="KW-1185">Reference proteome</keyword>
<dbReference type="EMBL" id="ACBW01000242">
    <property type="protein sequence ID" value="EEF78322.1"/>
    <property type="molecule type" value="Genomic_DNA"/>
</dbReference>
<dbReference type="AlphaFoldDB" id="S0FDZ6"/>
<gene>
    <name evidence="1" type="ORF">BACCOPRO_03849</name>
</gene>
<comment type="caution">
    <text evidence="1">The sequence shown here is derived from an EMBL/GenBank/DDBJ whole genome shotgun (WGS) entry which is preliminary data.</text>
</comment>
<dbReference type="HOGENOM" id="CLU_2781625_0_0_10"/>
<dbReference type="Proteomes" id="UP000014073">
    <property type="component" value="Unassembled WGS sequence"/>
</dbReference>
<sequence length="69" mass="7966">QSFYFPIRGKIYQAFFKIRPDIEVLFRNAGSAFGTFFVRSMWLPSPPAFPAVPFSMWSTANPILFPIVF</sequence>